<feature type="compositionally biased region" description="Acidic residues" evidence="1">
    <location>
        <begin position="510"/>
        <end position="522"/>
    </location>
</feature>
<feature type="compositionally biased region" description="Polar residues" evidence="1">
    <location>
        <begin position="1117"/>
        <end position="1130"/>
    </location>
</feature>
<feature type="compositionally biased region" description="Acidic residues" evidence="1">
    <location>
        <begin position="124"/>
        <end position="136"/>
    </location>
</feature>
<feature type="compositionally biased region" description="Low complexity" evidence="1">
    <location>
        <begin position="1315"/>
        <end position="1335"/>
    </location>
</feature>
<feature type="compositionally biased region" description="Low complexity" evidence="1">
    <location>
        <begin position="1342"/>
        <end position="1359"/>
    </location>
</feature>
<feature type="compositionally biased region" description="Acidic residues" evidence="1">
    <location>
        <begin position="149"/>
        <end position="164"/>
    </location>
</feature>
<comment type="caution">
    <text evidence="2">The sequence shown here is derived from an EMBL/GenBank/DDBJ whole genome shotgun (WGS) entry which is preliminary data.</text>
</comment>
<protein>
    <submittedName>
        <fullName evidence="2">Uncharacterized protein</fullName>
    </submittedName>
</protein>
<organism evidence="2 3">
    <name type="scientific">Cerrena zonata</name>
    <dbReference type="NCBI Taxonomy" id="2478898"/>
    <lineage>
        <taxon>Eukaryota</taxon>
        <taxon>Fungi</taxon>
        <taxon>Dikarya</taxon>
        <taxon>Basidiomycota</taxon>
        <taxon>Agaricomycotina</taxon>
        <taxon>Agaricomycetes</taxon>
        <taxon>Polyporales</taxon>
        <taxon>Cerrenaceae</taxon>
        <taxon>Cerrena</taxon>
    </lineage>
</organism>
<accession>A0AAW0GE33</accession>
<feature type="region of interest" description="Disordered" evidence="1">
    <location>
        <begin position="1"/>
        <end position="28"/>
    </location>
</feature>
<evidence type="ECO:0000256" key="1">
    <source>
        <dbReference type="SAM" id="MobiDB-lite"/>
    </source>
</evidence>
<evidence type="ECO:0000313" key="2">
    <source>
        <dbReference type="EMBL" id="KAK7691738.1"/>
    </source>
</evidence>
<reference evidence="2 3" key="1">
    <citation type="submission" date="2022-09" db="EMBL/GenBank/DDBJ databases">
        <authorList>
            <person name="Palmer J.M."/>
        </authorList>
    </citation>
    <scope>NUCLEOTIDE SEQUENCE [LARGE SCALE GENOMIC DNA]</scope>
    <source>
        <strain evidence="2 3">DSM 7382</strain>
    </source>
</reference>
<name>A0AAW0GE33_9APHY</name>
<dbReference type="Proteomes" id="UP001385951">
    <property type="component" value="Unassembled WGS sequence"/>
</dbReference>
<feature type="compositionally biased region" description="Basic and acidic residues" evidence="1">
    <location>
        <begin position="1204"/>
        <end position="1233"/>
    </location>
</feature>
<feature type="region of interest" description="Disordered" evidence="1">
    <location>
        <begin position="902"/>
        <end position="957"/>
    </location>
</feature>
<feature type="compositionally biased region" description="Basic and acidic residues" evidence="1">
    <location>
        <begin position="482"/>
        <end position="495"/>
    </location>
</feature>
<feature type="region of interest" description="Disordered" evidence="1">
    <location>
        <begin position="55"/>
        <end position="555"/>
    </location>
</feature>
<feature type="compositionally biased region" description="Basic and acidic residues" evidence="1">
    <location>
        <begin position="1007"/>
        <end position="1026"/>
    </location>
</feature>
<feature type="compositionally biased region" description="Polar residues" evidence="1">
    <location>
        <begin position="1159"/>
        <end position="1178"/>
    </location>
</feature>
<proteinExistence type="predicted"/>
<feature type="region of interest" description="Disordered" evidence="1">
    <location>
        <begin position="1312"/>
        <end position="1371"/>
    </location>
</feature>
<feature type="compositionally biased region" description="Polar residues" evidence="1">
    <location>
        <begin position="348"/>
        <end position="365"/>
    </location>
</feature>
<feature type="compositionally biased region" description="Basic and acidic residues" evidence="1">
    <location>
        <begin position="383"/>
        <end position="395"/>
    </location>
</feature>
<feature type="region of interest" description="Disordered" evidence="1">
    <location>
        <begin position="1117"/>
        <end position="1264"/>
    </location>
</feature>
<feature type="compositionally biased region" description="Acidic residues" evidence="1">
    <location>
        <begin position="537"/>
        <end position="549"/>
    </location>
</feature>
<feature type="compositionally biased region" description="Acidic residues" evidence="1">
    <location>
        <begin position="106"/>
        <end position="116"/>
    </location>
</feature>
<feature type="region of interest" description="Disordered" evidence="1">
    <location>
        <begin position="840"/>
        <end position="878"/>
    </location>
</feature>
<feature type="compositionally biased region" description="Basic and acidic residues" evidence="1">
    <location>
        <begin position="227"/>
        <end position="239"/>
    </location>
</feature>
<feature type="compositionally biased region" description="Acidic residues" evidence="1">
    <location>
        <begin position="1079"/>
        <end position="1089"/>
    </location>
</feature>
<feature type="compositionally biased region" description="Acidic residues" evidence="1">
    <location>
        <begin position="396"/>
        <end position="414"/>
    </location>
</feature>
<keyword evidence="3" id="KW-1185">Reference proteome</keyword>
<feature type="compositionally biased region" description="Acidic residues" evidence="1">
    <location>
        <begin position="240"/>
        <end position="262"/>
    </location>
</feature>
<feature type="compositionally biased region" description="Acidic residues" evidence="1">
    <location>
        <begin position="373"/>
        <end position="382"/>
    </location>
</feature>
<dbReference type="EMBL" id="JASBNA010000005">
    <property type="protein sequence ID" value="KAK7691738.1"/>
    <property type="molecule type" value="Genomic_DNA"/>
</dbReference>
<feature type="compositionally biased region" description="Polar residues" evidence="1">
    <location>
        <begin position="858"/>
        <end position="871"/>
    </location>
</feature>
<sequence>MAMSRATSGYPRVPHTTPASLRPPIQNPFEKLTAPEFDAFIGDITGRLRRALGREEPLSSISHPSEVRKLPAPGDLSVDDDEAANDSFAEVKARRAAKGKERAIDYEEDDEEEESSVEFGSGEEYAEEEGEDEQEAESSMAQWNRLNEYDDDEADSDEDSDDIEQPVNGHDEVIEILSDSDEEEAAAPVRIGPPNASQRQVYRGEAEEEEDYEEDELRSSPPAPGISEHDIGYRIQRAEADEEEFDEEKIDEDTTQEADVPDVDIPNPWKGPETYAEDYYSGGDVLPNPSQVNNAHILQGEYDEEEFPPRNQDTRDDDVDISDPWEGPRTFAEDFYSGGELRDDPSILTPSHITPRLTPQSQGQKSQEPEIISIDDSDDEEVEERRSGTRSPVREEDFDESSINDLYAELDEDDGNVKAATSSVRNASPPHMPHERAAEPPVAAPTGHVDWNYPPAFPGKVASKSGHIKTPEEPVANSDLIEPGHELELEHQHQEVEEDDEDELKQQEPEILEISDDEEDDVGPAPLSTSDLVIPDDHDEGEAAEDDGNDQLGNDDLYVDPTDVVTTAASENALPEVETTQADDESIYAELEMLFPLDVDYSHSQVDYDVIHFLDGMVARHNALQENDKSFEEQVISTTQDMLQVQSQHVDGIGNQAEAGAQNLLTESTATTEVLGEDISNVAERSDAPAMTLVEESDVPSLEKSVPVEPAVEYADASMDPEASVSEEHGTFTMPEDLPKEDDAVYFVTEIGETIIIDPTLGADDAVTVGSEFVASPADFSVEEPITEGRRTEEPDFIVTSITATPAPESAPSTESADAISAIQEIASEDSGLRYVLADAESEDERPRRHRPHLVHTPRSSRTNVAGPSTRTTDHSEAQPVETTAVVTEGANTSVPVVTVSTEDDVPSETHTELPQSSPRGTLASGIPLPVFADPTVRDPTSIGGSPGTTSPSFIEAGSGELDNVASLRDRLTATLIKKRTGHSPSGLFTPLTDGDNSSSVSNSQPESREDNQIKDIDTKSTRVETEQGDAAPSTDDAKVPTTDTEDITPKSPKKKAQELHIDTGIVTPAHEHAHHDDEDADGDVDPDYVEYLVSLSDSESDASPVQDASEVEATLATQVDDNTSESSALTPVDATVDYSLQPSSPLPSSPAHEDDKQVSSSEQGSRSPVDTTASPEQTRPLKRKRRSPPSGPPRVTRSMRSKNSHEPEPEREPVPSKSKGKERAQDIADDKSIASSAEDNLGSPIELTRGEPAMSRATSRASSVVSNILDSSSVISQPSPTVDRSRWATLIRPFIQANGFLHHTHGRVAATLTQQQRPRPPSSRASSSHSGPAEAAREEPSTSSAPAPTTASDPTTAAHVPSPCPCPRPNSKHSDIIINACYSVELQISQD</sequence>
<feature type="compositionally biased region" description="Low complexity" evidence="1">
    <location>
        <begin position="940"/>
        <end position="953"/>
    </location>
</feature>
<feature type="region of interest" description="Disordered" evidence="1">
    <location>
        <begin position="978"/>
        <end position="1089"/>
    </location>
</feature>
<gene>
    <name evidence="2" type="ORF">QCA50_005138</name>
</gene>
<evidence type="ECO:0000313" key="3">
    <source>
        <dbReference type="Proteomes" id="UP001385951"/>
    </source>
</evidence>
<feature type="compositionally biased region" description="Basic and acidic residues" evidence="1">
    <location>
        <begin position="89"/>
        <end position="105"/>
    </location>
</feature>
<feature type="compositionally biased region" description="Acidic residues" evidence="1">
    <location>
        <begin position="206"/>
        <end position="216"/>
    </location>
</feature>